<dbReference type="Pfam" id="PF07691">
    <property type="entry name" value="PA14"/>
    <property type="match status" value="1"/>
</dbReference>
<dbReference type="InterPro" id="IPR050288">
    <property type="entry name" value="Cellulose_deg_GH3"/>
</dbReference>
<dbReference type="Gene3D" id="3.40.50.1700">
    <property type="entry name" value="Glycoside hydrolase family 3 C-terminal domain"/>
    <property type="match status" value="1"/>
</dbReference>
<dbReference type="GO" id="GO:0009251">
    <property type="term" value="P:glucan catabolic process"/>
    <property type="evidence" value="ECO:0007669"/>
    <property type="project" value="TreeGrafter"/>
</dbReference>
<evidence type="ECO:0000256" key="3">
    <source>
        <dbReference type="ARBA" id="ARBA00012744"/>
    </source>
</evidence>
<dbReference type="SMART" id="SM01217">
    <property type="entry name" value="Fn3_like"/>
    <property type="match status" value="1"/>
</dbReference>
<comment type="catalytic activity">
    <reaction evidence="1 7">
        <text>Hydrolysis of terminal, non-reducing beta-D-glucosyl residues with release of beta-D-glucose.</text>
        <dbReference type="EC" id="3.2.1.21"/>
    </reaction>
</comment>
<dbReference type="InterPro" id="IPR036962">
    <property type="entry name" value="Glyco_hydro_3_N_sf"/>
</dbReference>
<keyword evidence="10" id="KW-1185">Reference proteome</keyword>
<dbReference type="Gene3D" id="2.60.40.10">
    <property type="entry name" value="Immunoglobulins"/>
    <property type="match status" value="1"/>
</dbReference>
<dbReference type="SUPFAM" id="SSF51445">
    <property type="entry name" value="(Trans)glycosidases"/>
    <property type="match status" value="1"/>
</dbReference>
<keyword evidence="4 7" id="KW-0378">Hydrolase</keyword>
<gene>
    <name evidence="9" type="ORF">CPB83DRAFT_792280</name>
</gene>
<evidence type="ECO:0000256" key="1">
    <source>
        <dbReference type="ARBA" id="ARBA00000448"/>
    </source>
</evidence>
<dbReference type="InterPro" id="IPR017853">
    <property type="entry name" value="GH"/>
</dbReference>
<dbReference type="EMBL" id="MU157856">
    <property type="protein sequence ID" value="KAF9528009.1"/>
    <property type="molecule type" value="Genomic_DNA"/>
</dbReference>
<name>A0A9P6EFW9_9AGAR</name>
<protein>
    <recommendedName>
        <fullName evidence="3 7">beta-glucosidase</fullName>
        <ecNumber evidence="3 7">3.2.1.21</ecNumber>
    </recommendedName>
</protein>
<comment type="pathway">
    <text evidence="7">Glycan metabolism; cellulose degradation.</text>
</comment>
<dbReference type="Proteomes" id="UP000807306">
    <property type="component" value="Unassembled WGS sequence"/>
</dbReference>
<dbReference type="InterPro" id="IPR036881">
    <property type="entry name" value="Glyco_hydro_3_C_sf"/>
</dbReference>
<dbReference type="GO" id="GO:0008422">
    <property type="term" value="F:beta-glucosidase activity"/>
    <property type="evidence" value="ECO:0007669"/>
    <property type="project" value="UniProtKB-EC"/>
</dbReference>
<dbReference type="InterPro" id="IPR013783">
    <property type="entry name" value="Ig-like_fold"/>
</dbReference>
<dbReference type="InterPro" id="IPR011658">
    <property type="entry name" value="PA14_dom"/>
</dbReference>
<evidence type="ECO:0000313" key="9">
    <source>
        <dbReference type="EMBL" id="KAF9528009.1"/>
    </source>
</evidence>
<dbReference type="InterPro" id="IPR002772">
    <property type="entry name" value="Glyco_hydro_3_C"/>
</dbReference>
<evidence type="ECO:0000259" key="8">
    <source>
        <dbReference type="PROSITE" id="PS51820"/>
    </source>
</evidence>
<dbReference type="PROSITE" id="PS51820">
    <property type="entry name" value="PA14"/>
    <property type="match status" value="1"/>
</dbReference>
<dbReference type="InterPro" id="IPR037524">
    <property type="entry name" value="PA14/GLEYA"/>
</dbReference>
<evidence type="ECO:0000313" key="10">
    <source>
        <dbReference type="Proteomes" id="UP000807306"/>
    </source>
</evidence>
<dbReference type="Gene3D" id="2.60.120.260">
    <property type="entry name" value="Galactose-binding domain-like"/>
    <property type="match status" value="1"/>
</dbReference>
<dbReference type="Pfam" id="PF01915">
    <property type="entry name" value="Glyco_hydro_3_C"/>
    <property type="match status" value="1"/>
</dbReference>
<dbReference type="InterPro" id="IPR026891">
    <property type="entry name" value="Fn3-like"/>
</dbReference>
<evidence type="ECO:0000256" key="6">
    <source>
        <dbReference type="ARBA" id="ARBA00023295"/>
    </source>
</evidence>
<evidence type="ECO:0000256" key="5">
    <source>
        <dbReference type="ARBA" id="ARBA00023277"/>
    </source>
</evidence>
<accession>A0A9P6EFW9</accession>
<dbReference type="Pfam" id="PF14310">
    <property type="entry name" value="Fn3-like"/>
    <property type="match status" value="1"/>
</dbReference>
<dbReference type="PRINTS" id="PR00133">
    <property type="entry name" value="GLHYDRLASE3"/>
</dbReference>
<comment type="similarity">
    <text evidence="2 7">Belongs to the glycosyl hydrolase 3 family.</text>
</comment>
<keyword evidence="7" id="KW-0624">Polysaccharide degradation</keyword>
<dbReference type="InterPro" id="IPR019800">
    <property type="entry name" value="Glyco_hydro_3_AS"/>
</dbReference>
<comment type="caution">
    <text evidence="9">The sequence shown here is derived from an EMBL/GenBank/DDBJ whole genome shotgun (WGS) entry which is preliminary data.</text>
</comment>
<dbReference type="EC" id="3.2.1.21" evidence="3 7"/>
<dbReference type="SMART" id="SM00758">
    <property type="entry name" value="PA14"/>
    <property type="match status" value="1"/>
</dbReference>
<dbReference type="PANTHER" id="PTHR42715:SF10">
    <property type="entry name" value="BETA-GLUCOSIDASE"/>
    <property type="match status" value="1"/>
</dbReference>
<dbReference type="PROSITE" id="PS00775">
    <property type="entry name" value="GLYCOSYL_HYDROL_F3"/>
    <property type="match status" value="1"/>
</dbReference>
<keyword evidence="6 7" id="KW-0326">Glycosidase</keyword>
<evidence type="ECO:0000256" key="4">
    <source>
        <dbReference type="ARBA" id="ARBA00022801"/>
    </source>
</evidence>
<evidence type="ECO:0000256" key="2">
    <source>
        <dbReference type="ARBA" id="ARBA00005336"/>
    </source>
</evidence>
<dbReference type="FunFam" id="2.60.40.10:FF:000495">
    <property type="entry name" value="Periplasmic beta-glucosidase"/>
    <property type="match status" value="1"/>
</dbReference>
<dbReference type="OrthoDB" id="47059at2759"/>
<feature type="domain" description="PA14" evidence="8">
    <location>
        <begin position="403"/>
        <end position="571"/>
    </location>
</feature>
<keyword evidence="5 7" id="KW-0119">Carbohydrate metabolism</keyword>
<proteinExistence type="inferred from homology"/>
<organism evidence="9 10">
    <name type="scientific">Crepidotus variabilis</name>
    <dbReference type="NCBI Taxonomy" id="179855"/>
    <lineage>
        <taxon>Eukaryota</taxon>
        <taxon>Fungi</taxon>
        <taxon>Dikarya</taxon>
        <taxon>Basidiomycota</taxon>
        <taxon>Agaricomycotina</taxon>
        <taxon>Agaricomycetes</taxon>
        <taxon>Agaricomycetidae</taxon>
        <taxon>Agaricales</taxon>
        <taxon>Agaricineae</taxon>
        <taxon>Crepidotaceae</taxon>
        <taxon>Crepidotus</taxon>
    </lineage>
</organism>
<dbReference type="PANTHER" id="PTHR42715">
    <property type="entry name" value="BETA-GLUCOSIDASE"/>
    <property type="match status" value="1"/>
</dbReference>
<dbReference type="Gene3D" id="3.20.20.300">
    <property type="entry name" value="Glycoside hydrolase, family 3, N-terminal domain"/>
    <property type="match status" value="1"/>
</dbReference>
<evidence type="ECO:0000256" key="7">
    <source>
        <dbReference type="RuleBase" id="RU361161"/>
    </source>
</evidence>
<dbReference type="Pfam" id="PF00933">
    <property type="entry name" value="Glyco_hydro_3"/>
    <property type="match status" value="1"/>
</dbReference>
<dbReference type="AlphaFoldDB" id="A0A9P6EFW9"/>
<reference evidence="9" key="1">
    <citation type="submission" date="2020-11" db="EMBL/GenBank/DDBJ databases">
        <authorList>
            <consortium name="DOE Joint Genome Institute"/>
            <person name="Ahrendt S."/>
            <person name="Riley R."/>
            <person name="Andreopoulos W."/>
            <person name="Labutti K."/>
            <person name="Pangilinan J."/>
            <person name="Ruiz-Duenas F.J."/>
            <person name="Barrasa J.M."/>
            <person name="Sanchez-Garcia M."/>
            <person name="Camarero S."/>
            <person name="Miyauchi S."/>
            <person name="Serrano A."/>
            <person name="Linde D."/>
            <person name="Babiker R."/>
            <person name="Drula E."/>
            <person name="Ayuso-Fernandez I."/>
            <person name="Pacheco R."/>
            <person name="Padilla G."/>
            <person name="Ferreira P."/>
            <person name="Barriuso J."/>
            <person name="Kellner H."/>
            <person name="Castanera R."/>
            <person name="Alfaro M."/>
            <person name="Ramirez L."/>
            <person name="Pisabarro A.G."/>
            <person name="Kuo A."/>
            <person name="Tritt A."/>
            <person name="Lipzen A."/>
            <person name="He G."/>
            <person name="Yan M."/>
            <person name="Ng V."/>
            <person name="Cullen D."/>
            <person name="Martin F."/>
            <person name="Rosso M.-N."/>
            <person name="Henrissat B."/>
            <person name="Hibbett D."/>
            <person name="Martinez A.T."/>
            <person name="Grigoriev I.V."/>
        </authorList>
    </citation>
    <scope>NUCLEOTIDE SEQUENCE</scope>
    <source>
        <strain evidence="9">CBS 506.95</strain>
    </source>
</reference>
<sequence length="851" mass="92965">MGNDEFNVEDTLNQLTLPEKIKLLTGQGWWHTESIPRVGIQSMRLSDGPNGARGTRFFNGVPSSCLPASSGLGSSFDVELARKVGEALGDECRAKSVHVSLAPTVNIQRSPLGGRGFESFSEDPYLNGTIAAAYINGLQSKGVSSTIKHFVANDQEFERFSISSDVSERALREIYLKPFQIAIKESNPWALMSAYNRVNGLHVSENKRLLTDILRNEWGFKGTIISDWIGVYSTTGSIKAGLDLEMPGPSVMRGKAVERALIAQKLTIKDIDERVIKILELYKHAEASGIPFDGPEGFIDTPKQRQVLRTAAADTIVLLKNEKGLLPLSAQHSKKIAVIGPNAKYGTPSGGGSASLRSTYTVSPLEGITEAAKEIGAEVTYAIGATSHKYLPVLDPFIRNPQDGNPGALVQFWNAQPSDDFLADKVDNRKTLPKADWSTATYGTNCLMADGIDDTKVNTICWIRYSTKFIPDEDGDYDIGMSIAGSGNLYVDGQLTIDLRNSPPGGTFFGLGSPDVRTVLKGLKKNEEYALEVRIANKEFIERGPPFICWGGVRLGGIKQVDADAAIKEAVELAEKSDVAIVIVGLNGDWETEGNDRCDMELPGSTNRLVAEVLKANTSVVVVNQTGTPVRMPWVHEAHTLVQDFYGGNELGNGLADILFGKVNPSAKLSITFPKRLEDSPSYPSFSDKGQEAGKILYNEGIFVGYRGYEIRNLEPLFPFGHGLSYSDFEYSALEVSSVTSKGEFSVSFTVANKSTIDGREVVQVYITDPESTLPKAVKELKGFAKIALRANEHKTTKIELNRDALAYYDEQQGCWVAEKGVFRIAVGASLQDIRLKIETVLEETFTWRGL</sequence>
<dbReference type="SUPFAM" id="SSF52279">
    <property type="entry name" value="Beta-D-glucan exohydrolase, C-terminal domain"/>
    <property type="match status" value="1"/>
</dbReference>
<dbReference type="InterPro" id="IPR001764">
    <property type="entry name" value="Glyco_hydro_3_N"/>
</dbReference>